<protein>
    <submittedName>
        <fullName evidence="1">DUF2793 domain-containing protein</fullName>
    </submittedName>
</protein>
<name>A0ABT8Y640_9SPHN</name>
<gene>
    <name evidence="1" type="ORF">Q4F19_05275</name>
</gene>
<dbReference type="EMBL" id="JAUOTP010000002">
    <property type="protein sequence ID" value="MDO6413786.1"/>
    <property type="molecule type" value="Genomic_DNA"/>
</dbReference>
<evidence type="ECO:0000313" key="1">
    <source>
        <dbReference type="EMBL" id="MDO6413786.1"/>
    </source>
</evidence>
<proteinExistence type="predicted"/>
<dbReference type="RefSeq" id="WP_303540485.1">
    <property type="nucleotide sequence ID" value="NZ_JAUOTP010000002.1"/>
</dbReference>
<evidence type="ECO:0000313" key="2">
    <source>
        <dbReference type="Proteomes" id="UP001169764"/>
    </source>
</evidence>
<sequence length="166" mass="17101">MSETTPRLTLPLLQEGQAQKEALHNEALLLLDGLVGGMVEAVGQTVPPTAPEQGQSWIVGAMPTGDWSGHADEIALWTAGGWRFLRPREGVALRLRTNGLRIERGATGWGSGALAASALTIGGVQLVGPRLSGIANPGGGATIDTEARAALAAVLVTLRTHGLISS</sequence>
<organism evidence="1 2">
    <name type="scientific">Sphingomonas natans</name>
    <dbReference type="NCBI Taxonomy" id="3063330"/>
    <lineage>
        <taxon>Bacteria</taxon>
        <taxon>Pseudomonadati</taxon>
        <taxon>Pseudomonadota</taxon>
        <taxon>Alphaproteobacteria</taxon>
        <taxon>Sphingomonadales</taxon>
        <taxon>Sphingomonadaceae</taxon>
        <taxon>Sphingomonas</taxon>
    </lineage>
</organism>
<reference evidence="1" key="1">
    <citation type="submission" date="2023-07" db="EMBL/GenBank/DDBJ databases">
        <authorList>
            <person name="Kim M."/>
        </authorList>
    </citation>
    <scope>NUCLEOTIDE SEQUENCE</scope>
    <source>
        <strain evidence="1">BIUV-7</strain>
    </source>
</reference>
<keyword evidence="2" id="KW-1185">Reference proteome</keyword>
<dbReference type="Proteomes" id="UP001169764">
    <property type="component" value="Unassembled WGS sequence"/>
</dbReference>
<comment type="caution">
    <text evidence="1">The sequence shown here is derived from an EMBL/GenBank/DDBJ whole genome shotgun (WGS) entry which is preliminary data.</text>
</comment>
<dbReference type="Pfam" id="PF10983">
    <property type="entry name" value="DUF2793"/>
    <property type="match status" value="1"/>
</dbReference>
<dbReference type="InterPro" id="IPR021251">
    <property type="entry name" value="DUF2793"/>
</dbReference>
<accession>A0ABT8Y640</accession>